<keyword evidence="3" id="KW-0547">Nucleotide-binding</keyword>
<feature type="domain" description="Disease resistance R13L4/SHOC-2-like LRR" evidence="9">
    <location>
        <begin position="559"/>
        <end position="647"/>
    </location>
</feature>
<proteinExistence type="predicted"/>
<dbReference type="EMBL" id="SDMP01000002">
    <property type="protein sequence ID" value="RYR71713.1"/>
    <property type="molecule type" value="Genomic_DNA"/>
</dbReference>
<dbReference type="GO" id="GO:0005524">
    <property type="term" value="F:ATP binding"/>
    <property type="evidence" value="ECO:0007669"/>
    <property type="project" value="UniProtKB-KW"/>
</dbReference>
<dbReference type="CDD" id="cd14798">
    <property type="entry name" value="RX-CC_like"/>
    <property type="match status" value="1"/>
</dbReference>
<dbReference type="Gene3D" id="1.20.5.4130">
    <property type="match status" value="1"/>
</dbReference>
<dbReference type="SMART" id="SM00369">
    <property type="entry name" value="LRR_TYP"/>
    <property type="match status" value="3"/>
</dbReference>
<dbReference type="Pfam" id="PF18052">
    <property type="entry name" value="Rx_N"/>
    <property type="match status" value="1"/>
</dbReference>
<dbReference type="InterPro" id="IPR036388">
    <property type="entry name" value="WH-like_DNA-bd_sf"/>
</dbReference>
<evidence type="ECO:0008006" key="13">
    <source>
        <dbReference type="Google" id="ProtNLM"/>
    </source>
</evidence>
<keyword evidence="2" id="KW-0677">Repeat</keyword>
<dbReference type="STRING" id="3818.A0A445E8P7"/>
<dbReference type="InterPro" id="IPR038005">
    <property type="entry name" value="RX-like_CC"/>
</dbReference>
<evidence type="ECO:0000256" key="1">
    <source>
        <dbReference type="ARBA" id="ARBA00022614"/>
    </source>
</evidence>
<comment type="caution">
    <text evidence="11">The sequence shown here is derived from an EMBL/GenBank/DDBJ whole genome shotgun (WGS) entry which is preliminary data.</text>
</comment>
<evidence type="ECO:0000259" key="9">
    <source>
        <dbReference type="Pfam" id="PF23598"/>
    </source>
</evidence>
<keyword evidence="1" id="KW-0433">Leucine-rich repeat</keyword>
<evidence type="ECO:0000256" key="5">
    <source>
        <dbReference type="ARBA" id="ARBA00022840"/>
    </source>
</evidence>
<dbReference type="PRINTS" id="PR00364">
    <property type="entry name" value="DISEASERSIST"/>
</dbReference>
<dbReference type="InterPro" id="IPR041118">
    <property type="entry name" value="Rx_N"/>
</dbReference>
<name>A0A445E8P7_ARAHY</name>
<dbReference type="Gene3D" id="1.10.10.10">
    <property type="entry name" value="Winged helix-like DNA-binding domain superfamily/Winged helix DNA-binding domain"/>
    <property type="match status" value="1"/>
</dbReference>
<dbReference type="Gene3D" id="3.40.50.300">
    <property type="entry name" value="P-loop containing nucleotide triphosphate hydrolases"/>
    <property type="match status" value="1"/>
</dbReference>
<evidence type="ECO:0000256" key="3">
    <source>
        <dbReference type="ARBA" id="ARBA00022741"/>
    </source>
</evidence>
<dbReference type="InterPro" id="IPR056789">
    <property type="entry name" value="LRR_R13L1-DRL21"/>
</dbReference>
<dbReference type="Pfam" id="PF25019">
    <property type="entry name" value="LRR_R13L1-DRL21"/>
    <property type="match status" value="1"/>
</dbReference>
<keyword evidence="4" id="KW-0611">Plant defense</keyword>
<dbReference type="SUPFAM" id="SSF52058">
    <property type="entry name" value="L domain-like"/>
    <property type="match status" value="2"/>
</dbReference>
<dbReference type="InterPro" id="IPR003591">
    <property type="entry name" value="Leu-rich_rpt_typical-subtyp"/>
</dbReference>
<dbReference type="InterPro" id="IPR032675">
    <property type="entry name" value="LRR_dom_sf"/>
</dbReference>
<dbReference type="Pfam" id="PF23598">
    <property type="entry name" value="LRR_14"/>
    <property type="match status" value="1"/>
</dbReference>
<dbReference type="InterPro" id="IPR055414">
    <property type="entry name" value="LRR_R13L4/SHOC2-like"/>
</dbReference>
<gene>
    <name evidence="11" type="ORF">Ahy_A02g005943</name>
</gene>
<dbReference type="PANTHER" id="PTHR36766:SF51">
    <property type="entry name" value="DISEASE RESISTANCE RPP13-LIKE PROTEIN 1"/>
    <property type="match status" value="1"/>
</dbReference>
<accession>A0A445E8P7</accession>
<dbReference type="InterPro" id="IPR058922">
    <property type="entry name" value="WHD_DRP"/>
</dbReference>
<evidence type="ECO:0000259" key="7">
    <source>
        <dbReference type="Pfam" id="PF18052"/>
    </source>
</evidence>
<feature type="domain" description="R13L1/DRL21-like LRR repeat region" evidence="10">
    <location>
        <begin position="729"/>
        <end position="856"/>
    </location>
</feature>
<dbReference type="InterPro" id="IPR042197">
    <property type="entry name" value="Apaf_helical"/>
</dbReference>
<evidence type="ECO:0000259" key="6">
    <source>
        <dbReference type="Pfam" id="PF00931"/>
    </source>
</evidence>
<dbReference type="GO" id="GO:0043531">
    <property type="term" value="F:ADP binding"/>
    <property type="evidence" value="ECO:0007669"/>
    <property type="project" value="InterPro"/>
</dbReference>
<protein>
    <recommendedName>
        <fullName evidence="13">Disease resistance RPP13-like protein 1</fullName>
    </recommendedName>
</protein>
<dbReference type="Proteomes" id="UP000289738">
    <property type="component" value="Chromosome A02"/>
</dbReference>
<dbReference type="InterPro" id="IPR002182">
    <property type="entry name" value="NB-ARC"/>
</dbReference>
<dbReference type="PANTHER" id="PTHR36766">
    <property type="entry name" value="PLANT BROAD-SPECTRUM MILDEW RESISTANCE PROTEIN RPW8"/>
    <property type="match status" value="1"/>
</dbReference>
<evidence type="ECO:0000256" key="4">
    <source>
        <dbReference type="ARBA" id="ARBA00022821"/>
    </source>
</evidence>
<evidence type="ECO:0000256" key="2">
    <source>
        <dbReference type="ARBA" id="ARBA00022737"/>
    </source>
</evidence>
<sequence length="1231" mass="139899">MAARFVGEAFLNSALGTIYDMLISPLIVNLIQRKKLNRKLVEKLETVLKAAHAVINDAERRQIEEEAVKHWMDRLKDVVYDAEDILDEVTTKAAIQKVQGNSLSRNVNLHGDDEIVTKIEDIIAALESIVNEKDGLGLKEIPVEDMSWRIPSTSLVGVHQIYGRDQDREAIVKLLLDVTNDGGISVIPMVGMGGIGKTTLAQMVYNDDRVKQKFDVKAWVCDGQEEFDVLKVTKAVMEATSSSCNSTELNKIQESLKEVLAGKKLLVVLDDMWSNNYDAWISFLKPFKSSNGGVKILVTTRLDSIADMVKTIPAYHLSLLGDDHCWSVFADHACLNSAEPHIRSGLEVVGRKIVKKCNGLALAAQTLGGLLRARKEAADWEFILRSEIWEFPKKDSGILPALRISYHYLPSYLKRCFVYCSLFPKDYEFERDELVLLWMAEGLLQQPNSSGGTLEEVGYKYFNDLVSRSFLQHSETDENSFVMHDLMHDLAIFYGGKFFCRTLELKTADKHEAYPRHLSYSLNIRDSLSKFLEACDNLQDTRTLLKINAGIRHDSSKKIDPCRLLAQLKHVRVLSFEFFPRDHNSLPDSIGDLIHLRYLDLSDSPIVTLPESMCKCYNLQTLKLSDCERLEKLPSNMQDLVNLLHLDLSCTAIEVLPESLSKLHNLQTLKLRECENLKKLPSKMQDLINLHHLDIEGTKIEEMPKGMSKLKDLQILCYYIAGKHEENGIGELGGLVNLQGLFRLKKLENVVDSSEAWKARMVDKKYISDLRLKWSSGEDSDIVDSQIEKDVLSKLEPHNDLKYLTIKGYRGTVFPDWVGQSRYHNMTELELNGCRNCLVFPSLGQLPSLETLLIAGFDKVKMIGGSFYKADATHQHQETPFRSLKYLSFYQMSCWEEWESYECDDDDDAPFPKLEEFYISQCPKLRGDLPTFLPSLKKLVISGCEELGCYVPRAPILRSLRISGKQEARTRDLPLSMLETLVINGEQLVNSLFEAMTHTQPTSLIELHISECSSAISFPGDSLPPSLEVLLINDCKNVEFPMQHQQHESLISLTINNSCDSLTSFAFPAFPNLKYLTIASRENLTSLEVSQSQSLKELWIEKCPKLENITRLPASLRELKIYRCQLLGEGIERKDPHIWPSISHITYIKVDSQRIPSNDSSRYVKGEILACMNGSNKKGYLFRMRCPKLSAKWYNWFLRFEKQRRSISITGDIVAEVWNRGIACLSSCWDV</sequence>
<dbReference type="Gene3D" id="3.80.10.10">
    <property type="entry name" value="Ribonuclease Inhibitor"/>
    <property type="match status" value="3"/>
</dbReference>
<feature type="domain" description="Disease resistance N-terminal" evidence="7">
    <location>
        <begin position="11"/>
        <end position="103"/>
    </location>
</feature>
<dbReference type="AlphaFoldDB" id="A0A445E8P7"/>
<dbReference type="GO" id="GO:0051707">
    <property type="term" value="P:response to other organism"/>
    <property type="evidence" value="ECO:0007669"/>
    <property type="project" value="UniProtKB-ARBA"/>
</dbReference>
<dbReference type="Gene3D" id="1.10.8.430">
    <property type="entry name" value="Helical domain of apoptotic protease-activating factors"/>
    <property type="match status" value="1"/>
</dbReference>
<dbReference type="Pfam" id="PF00931">
    <property type="entry name" value="NB-ARC"/>
    <property type="match status" value="1"/>
</dbReference>
<evidence type="ECO:0000259" key="8">
    <source>
        <dbReference type="Pfam" id="PF23559"/>
    </source>
</evidence>
<keyword evidence="12" id="KW-1185">Reference proteome</keyword>
<dbReference type="GO" id="GO:0006952">
    <property type="term" value="P:defense response"/>
    <property type="evidence" value="ECO:0007669"/>
    <property type="project" value="UniProtKB-KW"/>
</dbReference>
<evidence type="ECO:0000313" key="11">
    <source>
        <dbReference type="EMBL" id="RYR71713.1"/>
    </source>
</evidence>
<reference evidence="11 12" key="1">
    <citation type="submission" date="2019-01" db="EMBL/GenBank/DDBJ databases">
        <title>Sequencing of cultivated peanut Arachis hypogaea provides insights into genome evolution and oil improvement.</title>
        <authorList>
            <person name="Chen X."/>
        </authorList>
    </citation>
    <scope>NUCLEOTIDE SEQUENCE [LARGE SCALE GENOMIC DNA]</scope>
    <source>
        <strain evidence="12">cv. Fuhuasheng</strain>
        <tissue evidence="11">Leaves</tissue>
    </source>
</reference>
<feature type="domain" description="NB-ARC" evidence="6">
    <location>
        <begin position="167"/>
        <end position="334"/>
    </location>
</feature>
<dbReference type="FunFam" id="1.10.10.10:FF:000322">
    <property type="entry name" value="Probable disease resistance protein At1g63360"/>
    <property type="match status" value="1"/>
</dbReference>
<keyword evidence="5" id="KW-0067">ATP-binding</keyword>
<organism evidence="11 12">
    <name type="scientific">Arachis hypogaea</name>
    <name type="common">Peanut</name>
    <dbReference type="NCBI Taxonomy" id="3818"/>
    <lineage>
        <taxon>Eukaryota</taxon>
        <taxon>Viridiplantae</taxon>
        <taxon>Streptophyta</taxon>
        <taxon>Embryophyta</taxon>
        <taxon>Tracheophyta</taxon>
        <taxon>Spermatophyta</taxon>
        <taxon>Magnoliopsida</taxon>
        <taxon>eudicotyledons</taxon>
        <taxon>Gunneridae</taxon>
        <taxon>Pentapetalae</taxon>
        <taxon>rosids</taxon>
        <taxon>fabids</taxon>
        <taxon>Fabales</taxon>
        <taxon>Fabaceae</taxon>
        <taxon>Papilionoideae</taxon>
        <taxon>50 kb inversion clade</taxon>
        <taxon>dalbergioids sensu lato</taxon>
        <taxon>Dalbergieae</taxon>
        <taxon>Pterocarpus clade</taxon>
        <taxon>Arachis</taxon>
    </lineage>
</organism>
<evidence type="ECO:0000259" key="10">
    <source>
        <dbReference type="Pfam" id="PF25019"/>
    </source>
</evidence>
<feature type="domain" description="Disease resistance protein winged helix" evidence="8">
    <location>
        <begin position="422"/>
        <end position="491"/>
    </location>
</feature>
<evidence type="ECO:0000313" key="12">
    <source>
        <dbReference type="Proteomes" id="UP000289738"/>
    </source>
</evidence>
<dbReference type="SUPFAM" id="SSF52540">
    <property type="entry name" value="P-loop containing nucleoside triphosphate hydrolases"/>
    <property type="match status" value="1"/>
</dbReference>
<dbReference type="InterPro" id="IPR027417">
    <property type="entry name" value="P-loop_NTPase"/>
</dbReference>
<dbReference type="Pfam" id="PF23559">
    <property type="entry name" value="WHD_DRP"/>
    <property type="match status" value="1"/>
</dbReference>